<proteinExistence type="predicted"/>
<gene>
    <name evidence="1" type="ordered locus">PUV_05080</name>
</gene>
<accession>F8KWP5</accession>
<dbReference type="AlphaFoldDB" id="F8KWP5"/>
<organism evidence="1 2">
    <name type="scientific">Parachlamydia acanthamoebae (strain UV7)</name>
    <dbReference type="NCBI Taxonomy" id="765952"/>
    <lineage>
        <taxon>Bacteria</taxon>
        <taxon>Pseudomonadati</taxon>
        <taxon>Chlamydiota</taxon>
        <taxon>Chlamydiia</taxon>
        <taxon>Parachlamydiales</taxon>
        <taxon>Parachlamydiaceae</taxon>
        <taxon>Parachlamydia</taxon>
    </lineage>
</organism>
<evidence type="ECO:0008006" key="3">
    <source>
        <dbReference type="Google" id="ProtNLM"/>
    </source>
</evidence>
<keyword evidence="2" id="KW-1185">Reference proteome</keyword>
<reference key="1">
    <citation type="journal article" date="2011" name="Mol. Biol. Evol.">
        <title>Unity in variety -- the pan-genome of the Chlamydiae.</title>
        <authorList>
            <person name="Collingro A."/>
            <person name="Tischler P."/>
            <person name="Weinmaier T."/>
            <person name="Penz T."/>
            <person name="Heinz E."/>
            <person name="Brunham R.C."/>
            <person name="Read T.D."/>
            <person name="Bavoil P.M."/>
            <person name="Sachse K."/>
            <person name="Kahane S."/>
            <person name="Friedman M.G."/>
            <person name="Rattei T."/>
            <person name="Myers G.S.A."/>
            <person name="Horn M."/>
        </authorList>
    </citation>
    <scope>NUCLEOTIDE SEQUENCE</scope>
    <source>
        <strain>UV7</strain>
    </source>
</reference>
<dbReference type="KEGG" id="puv:PUV_05080"/>
<dbReference type="CDD" id="cd09917">
    <property type="entry name" value="F-box_SF"/>
    <property type="match status" value="1"/>
</dbReference>
<name>F8KWP5_PARAV</name>
<dbReference type="RefSeq" id="WP_013924401.1">
    <property type="nucleotide sequence ID" value="NC_015702.1"/>
</dbReference>
<dbReference type="Proteomes" id="UP000000495">
    <property type="component" value="Chromosome"/>
</dbReference>
<evidence type="ECO:0000313" key="2">
    <source>
        <dbReference type="Proteomes" id="UP000000495"/>
    </source>
</evidence>
<dbReference type="SUPFAM" id="SSF81383">
    <property type="entry name" value="F-box domain"/>
    <property type="match status" value="1"/>
</dbReference>
<dbReference type="EMBL" id="FR872580">
    <property type="protein sequence ID" value="CCB85458.1"/>
    <property type="molecule type" value="Genomic_DNA"/>
</dbReference>
<reference evidence="1 2" key="2">
    <citation type="journal article" date="2011" name="Mol. Biol. Evol.">
        <title>Unity in variety--the pan-genome of the Chlamydiae.</title>
        <authorList>
            <person name="Collingro A."/>
            <person name="Tischler P."/>
            <person name="Weinmaier T."/>
            <person name="Penz T."/>
            <person name="Heinz E."/>
            <person name="Brunham R.C."/>
            <person name="Read T.D."/>
            <person name="Bavoil P.M."/>
            <person name="Sachse K."/>
            <person name="Kahane S."/>
            <person name="Friedman M.G."/>
            <person name="Rattei T."/>
            <person name="Myers G.S."/>
            <person name="Horn M."/>
        </authorList>
    </citation>
    <scope>NUCLEOTIDE SEQUENCE [LARGE SCALE GENOMIC DNA]</scope>
    <source>
        <strain evidence="2">UV7</strain>
    </source>
</reference>
<evidence type="ECO:0000313" key="1">
    <source>
        <dbReference type="EMBL" id="CCB85458.1"/>
    </source>
</evidence>
<dbReference type="HOGENOM" id="CLU_844258_0_0_0"/>
<sequence length="329" mass="38555">MPFKIHKTQENFSSQVQELKKISTNKSVYLNTKLKGSSEQDKKITRWLKRFISFFPKLHIAQTSPVRVAREIGKFAEKHQKFLGEKDQSDLIGIVQTLKIEDQNQSELKKINAVISKIQSLSPINREVPEIELNEMPPEVLEIVLSFMDDEIDYLHARQVDSRWNEVSLEAAKIKERLLLQNVIQVVIHYCKSKQNSILSIEDSDQPDIIKDAEIWKERITLLEKLKKNIRFSKSESFPQLQKSIFIEKLKFVGFIHSFDDESINILKREIKALNLPWLFYSIFDPKTFKIFINSIKKLLEEKKYVEILEFVEFTQTTTVPAEHFSQAD</sequence>
<protein>
    <recommendedName>
        <fullName evidence="3">F-box domain-containing protein</fullName>
    </recommendedName>
</protein>
<dbReference type="InterPro" id="IPR036047">
    <property type="entry name" value="F-box-like_dom_sf"/>
</dbReference>